<feature type="compositionally biased region" description="Pro residues" evidence="4">
    <location>
        <begin position="28"/>
        <end position="46"/>
    </location>
</feature>
<dbReference type="InterPro" id="IPR007168">
    <property type="entry name" value="Phageshock_PspC_N"/>
</dbReference>
<feature type="transmembrane region" description="Helical" evidence="5">
    <location>
        <begin position="221"/>
        <end position="239"/>
    </location>
</feature>
<evidence type="ECO:0000256" key="4">
    <source>
        <dbReference type="SAM" id="MobiDB-lite"/>
    </source>
</evidence>
<feature type="domain" description="Phage shock protein PspC N-terminal" evidence="7">
    <location>
        <begin position="65"/>
        <end position="118"/>
    </location>
</feature>
<evidence type="ECO:0000256" key="1">
    <source>
        <dbReference type="ARBA" id="ARBA00022679"/>
    </source>
</evidence>
<dbReference type="InterPro" id="IPR050482">
    <property type="entry name" value="Sensor_HK_TwoCompSys"/>
</dbReference>
<feature type="transmembrane region" description="Helical" evidence="5">
    <location>
        <begin position="160"/>
        <end position="178"/>
    </location>
</feature>
<keyword evidence="1" id="KW-0808">Transferase</keyword>
<dbReference type="Proteomes" id="UP000184471">
    <property type="component" value="Unassembled WGS sequence"/>
</dbReference>
<keyword evidence="9" id="KW-1185">Reference proteome</keyword>
<feature type="domain" description="Histidine kinase/HSP90-like ATPase" evidence="6">
    <location>
        <begin position="349"/>
        <end position="437"/>
    </location>
</feature>
<gene>
    <name evidence="8" type="ORF">SAMN05444351_3374</name>
</gene>
<protein>
    <submittedName>
        <fullName evidence="8">Phage shock protein C (PspC) family protein</fullName>
    </submittedName>
</protein>
<keyword evidence="3" id="KW-0902">Two-component regulatory system</keyword>
<evidence type="ECO:0000256" key="3">
    <source>
        <dbReference type="ARBA" id="ARBA00023012"/>
    </source>
</evidence>
<feature type="region of interest" description="Disordered" evidence="4">
    <location>
        <begin position="1"/>
        <end position="68"/>
    </location>
</feature>
<sequence>MPTSVGGLPVGVQPPAGVPAAAAAQPPAGVPAPAPVPTPAPDPAAAPAPLLTVSPAAPAQPERPPLVRPRSGRMLAGVAAGTAHHLRADPLVVRALFVALAMTGIGVVAYVLLWFFVPLGEVDPAQAAQPSRRQTLGLAFVGLGALVLVTNLATWGNNDLIAPLLLVGGGLAVIWRQLDTDRTLTRPGVRWVLAGGAALAALGLVLLLATTGQLANARNGFVATVVILAGILLATAPFWRRLLDSREDERTARIRSEERAAVAAHLHDSVLQTLALIQRHADDQQAVARLARSQERELRTWLYEPRTAAGGTWAALVSEMITEVEGDHALTVDPVVVGDAPVDDALAALGAATREALVNAAKHSGVTSADLYTEVTAGQVSVFVRDRGAGFDPAAVPVDRRGLRDSVTGRITRLGGTATVRSAPGEGTEVELVLPREAAA</sequence>
<evidence type="ECO:0000256" key="5">
    <source>
        <dbReference type="SAM" id="Phobius"/>
    </source>
</evidence>
<evidence type="ECO:0000259" key="7">
    <source>
        <dbReference type="Pfam" id="PF04024"/>
    </source>
</evidence>
<evidence type="ECO:0000256" key="2">
    <source>
        <dbReference type="ARBA" id="ARBA00022777"/>
    </source>
</evidence>
<feature type="transmembrane region" description="Helical" evidence="5">
    <location>
        <begin position="136"/>
        <end position="154"/>
    </location>
</feature>
<dbReference type="PANTHER" id="PTHR24421:SF61">
    <property type="entry name" value="OXYGEN SENSOR HISTIDINE KINASE NREB"/>
    <property type="match status" value="1"/>
</dbReference>
<name>A0A1M5N164_9ACTN</name>
<dbReference type="Pfam" id="PF02518">
    <property type="entry name" value="HATPase_c"/>
    <property type="match status" value="1"/>
</dbReference>
<keyword evidence="5" id="KW-1133">Transmembrane helix</keyword>
<dbReference type="InterPro" id="IPR036890">
    <property type="entry name" value="HATPase_C_sf"/>
</dbReference>
<feature type="compositionally biased region" description="Low complexity" evidence="4">
    <location>
        <begin position="1"/>
        <end position="27"/>
    </location>
</feature>
<dbReference type="InterPro" id="IPR003594">
    <property type="entry name" value="HATPase_dom"/>
</dbReference>
<evidence type="ECO:0000313" key="8">
    <source>
        <dbReference type="EMBL" id="SHG83294.1"/>
    </source>
</evidence>
<evidence type="ECO:0000313" key="9">
    <source>
        <dbReference type="Proteomes" id="UP000184471"/>
    </source>
</evidence>
<accession>A0A1M5N164</accession>
<feature type="transmembrane region" description="Helical" evidence="5">
    <location>
        <begin position="95"/>
        <end position="116"/>
    </location>
</feature>
<dbReference type="PANTHER" id="PTHR24421">
    <property type="entry name" value="NITRATE/NITRITE SENSOR PROTEIN NARX-RELATED"/>
    <property type="match status" value="1"/>
</dbReference>
<dbReference type="Gene3D" id="3.30.565.10">
    <property type="entry name" value="Histidine kinase-like ATPase, C-terminal domain"/>
    <property type="match status" value="1"/>
</dbReference>
<reference evidence="8 9" key="1">
    <citation type="submission" date="2016-11" db="EMBL/GenBank/DDBJ databases">
        <authorList>
            <person name="Jaros S."/>
            <person name="Januszkiewicz K."/>
            <person name="Wedrychowicz H."/>
        </authorList>
    </citation>
    <scope>NUCLEOTIDE SEQUENCE [LARGE SCALE GENOMIC DNA]</scope>
    <source>
        <strain evidence="8 9">DSM 45408</strain>
    </source>
</reference>
<keyword evidence="2" id="KW-0418">Kinase</keyword>
<dbReference type="CDD" id="cd16917">
    <property type="entry name" value="HATPase_UhpB-NarQ-NarX-like"/>
    <property type="match status" value="1"/>
</dbReference>
<dbReference type="Pfam" id="PF04024">
    <property type="entry name" value="PspC"/>
    <property type="match status" value="1"/>
</dbReference>
<dbReference type="AlphaFoldDB" id="A0A1M5N164"/>
<dbReference type="SUPFAM" id="SSF55874">
    <property type="entry name" value="ATPase domain of HSP90 chaperone/DNA topoisomerase II/histidine kinase"/>
    <property type="match status" value="1"/>
</dbReference>
<feature type="transmembrane region" description="Helical" evidence="5">
    <location>
        <begin position="190"/>
        <end position="209"/>
    </location>
</feature>
<dbReference type="STRING" id="1070870.SAMN05444351_3374"/>
<dbReference type="GO" id="GO:0016301">
    <property type="term" value="F:kinase activity"/>
    <property type="evidence" value="ECO:0007669"/>
    <property type="project" value="UniProtKB-KW"/>
</dbReference>
<organism evidence="8 9">
    <name type="scientific">Geodermatophilus nigrescens</name>
    <dbReference type="NCBI Taxonomy" id="1070870"/>
    <lineage>
        <taxon>Bacteria</taxon>
        <taxon>Bacillati</taxon>
        <taxon>Actinomycetota</taxon>
        <taxon>Actinomycetes</taxon>
        <taxon>Geodermatophilales</taxon>
        <taxon>Geodermatophilaceae</taxon>
        <taxon>Geodermatophilus</taxon>
    </lineage>
</organism>
<keyword evidence="5" id="KW-0812">Transmembrane</keyword>
<dbReference type="GO" id="GO:0000160">
    <property type="term" value="P:phosphorelay signal transduction system"/>
    <property type="evidence" value="ECO:0007669"/>
    <property type="project" value="UniProtKB-KW"/>
</dbReference>
<proteinExistence type="predicted"/>
<keyword evidence="5" id="KW-0472">Membrane</keyword>
<dbReference type="EMBL" id="FQVX01000003">
    <property type="protein sequence ID" value="SHG83294.1"/>
    <property type="molecule type" value="Genomic_DNA"/>
</dbReference>
<feature type="compositionally biased region" description="Low complexity" evidence="4">
    <location>
        <begin position="47"/>
        <end position="59"/>
    </location>
</feature>
<evidence type="ECO:0000259" key="6">
    <source>
        <dbReference type="Pfam" id="PF02518"/>
    </source>
</evidence>